<dbReference type="STRING" id="246200.SPO1775"/>
<evidence type="ECO:0000313" key="2">
    <source>
        <dbReference type="EMBL" id="AAV95054.1"/>
    </source>
</evidence>
<dbReference type="InterPro" id="IPR014710">
    <property type="entry name" value="RmlC-like_jellyroll"/>
</dbReference>
<accession>Q5LSJ3</accession>
<reference evidence="2 3" key="1">
    <citation type="journal article" date="2004" name="Nature">
        <title>Genome sequence of Silicibacter pomeroyi reveals adaptations to the marine environment.</title>
        <authorList>
            <person name="Moran M.A."/>
            <person name="Buchan A."/>
            <person name="Gonzalez J.M."/>
            <person name="Heidelberg J.F."/>
            <person name="Whitman W.B."/>
            <person name="Kiene R.P."/>
            <person name="Henriksen J.R."/>
            <person name="King G.M."/>
            <person name="Belas R."/>
            <person name="Fuqua C."/>
            <person name="Brinkac L."/>
            <person name="Lewis M."/>
            <person name="Johri S."/>
            <person name="Weaver B."/>
            <person name="Pai G."/>
            <person name="Eisen J.A."/>
            <person name="Rahe E."/>
            <person name="Sheldon W.M."/>
            <person name="Ye W."/>
            <person name="Miller T.R."/>
            <person name="Carlton J."/>
            <person name="Rasko D.A."/>
            <person name="Paulsen I.T."/>
            <person name="Ren Q."/>
            <person name="Daugherty S.C."/>
            <person name="Deboy R.T."/>
            <person name="Dodson R.J."/>
            <person name="Durkin A.S."/>
            <person name="Madupu R."/>
            <person name="Nelson W.C."/>
            <person name="Sullivan S.A."/>
            <person name="Rosovitz M.J."/>
            <person name="Haft D.H."/>
            <person name="Selengut J."/>
            <person name="Ward N."/>
        </authorList>
    </citation>
    <scope>NUCLEOTIDE SEQUENCE [LARGE SCALE GENOMIC DNA]</scope>
    <source>
        <strain evidence="3">ATCC 700808 / DSM 15171 / DSS-3</strain>
    </source>
</reference>
<reference evidence="2 3" key="2">
    <citation type="journal article" date="2014" name="Stand. Genomic Sci.">
        <title>An updated genome annotation for the model marine bacterium Ruegeria pomeroyi DSS-3.</title>
        <authorList>
            <person name="Rivers A.R."/>
            <person name="Smith C.B."/>
            <person name="Moran M.A."/>
        </authorList>
    </citation>
    <scope>GENOME REANNOTATION</scope>
    <source>
        <strain evidence="3">ATCC 700808 / DSM 15171 / DSS-3</strain>
    </source>
</reference>
<dbReference type="AlphaFoldDB" id="Q5LSJ3"/>
<dbReference type="Pfam" id="PF12973">
    <property type="entry name" value="Cupin_7"/>
    <property type="match status" value="1"/>
</dbReference>
<evidence type="ECO:0000313" key="3">
    <source>
        <dbReference type="Proteomes" id="UP000001023"/>
    </source>
</evidence>
<dbReference type="KEGG" id="sil:SPO1775"/>
<dbReference type="CDD" id="cd20303">
    <property type="entry name" value="cupin_ChrR_1"/>
    <property type="match status" value="1"/>
</dbReference>
<dbReference type="SUPFAM" id="SSF51182">
    <property type="entry name" value="RmlC-like cupins"/>
    <property type="match status" value="2"/>
</dbReference>
<dbReference type="DNASU" id="3195305"/>
<gene>
    <name evidence="2" type="ordered locus">SPO1775</name>
</gene>
<organism evidence="2 3">
    <name type="scientific">Ruegeria pomeroyi (strain ATCC 700808 / DSM 15171 / DSS-3)</name>
    <name type="common">Silicibacter pomeroyi</name>
    <dbReference type="NCBI Taxonomy" id="246200"/>
    <lineage>
        <taxon>Bacteria</taxon>
        <taxon>Pseudomonadati</taxon>
        <taxon>Pseudomonadota</taxon>
        <taxon>Alphaproteobacteria</taxon>
        <taxon>Rhodobacterales</taxon>
        <taxon>Roseobacteraceae</taxon>
        <taxon>Ruegeria</taxon>
    </lineage>
</organism>
<keyword evidence="3" id="KW-1185">Reference proteome</keyword>
<sequence>MLDHLCVNMLSSCPRCASSSGNRASRRYPMRINADFTRRAAVHFDQTDWVPSPAPGVERKMLDRIGAEVARATTIVRFAPGSAFSAHTHDGGEEYLVLDGVFQDELGDFPVGSYVRNPPTSSHTPATEPGATILVKLHQFDPADRTEVRRSINGKSDETLFSDSHEEVRLESWAAGAQVTRDLPGGIEVFVLEGGFQEGGETFSRWDWLRLPPGARLDLTAGAEGARVWVKSGHLAAMV</sequence>
<feature type="domain" description="ChrR-like cupin" evidence="1">
    <location>
        <begin position="38"/>
        <end position="140"/>
    </location>
</feature>
<dbReference type="EMBL" id="CP000031">
    <property type="protein sequence ID" value="AAV95054.1"/>
    <property type="molecule type" value="Genomic_DNA"/>
</dbReference>
<dbReference type="Proteomes" id="UP000001023">
    <property type="component" value="Chromosome"/>
</dbReference>
<dbReference type="Gene3D" id="2.60.120.10">
    <property type="entry name" value="Jelly Rolls"/>
    <property type="match status" value="1"/>
</dbReference>
<dbReference type="InterPro" id="IPR011051">
    <property type="entry name" value="RmlC_Cupin_sf"/>
</dbReference>
<name>Q5LSJ3_RUEPO</name>
<proteinExistence type="predicted"/>
<protein>
    <recommendedName>
        <fullName evidence="1">ChrR-like cupin domain-containing protein</fullName>
    </recommendedName>
</protein>
<dbReference type="InterPro" id="IPR025979">
    <property type="entry name" value="ChrR-like_cupin_dom"/>
</dbReference>
<evidence type="ECO:0000259" key="1">
    <source>
        <dbReference type="Pfam" id="PF12973"/>
    </source>
</evidence>
<dbReference type="HOGENOM" id="CLU_111523_0_0_5"/>
<dbReference type="eggNOG" id="COG3806">
    <property type="taxonomic scope" value="Bacteria"/>
</dbReference>
<dbReference type="PaxDb" id="246200-SPO1775"/>